<accession>A0A5S3X1L7</accession>
<evidence type="ECO:0000256" key="2">
    <source>
        <dbReference type="ARBA" id="ARBA00023125"/>
    </source>
</evidence>
<dbReference type="InterPro" id="IPR009057">
    <property type="entry name" value="Homeodomain-like_sf"/>
</dbReference>
<keyword evidence="1" id="KW-0805">Transcription regulation</keyword>
<feature type="transmembrane region" description="Helical" evidence="4">
    <location>
        <begin position="198"/>
        <end position="216"/>
    </location>
</feature>
<evidence type="ECO:0000259" key="5">
    <source>
        <dbReference type="PROSITE" id="PS01124"/>
    </source>
</evidence>
<dbReference type="AlphaFoldDB" id="A0A5S3X1L7"/>
<keyword evidence="2" id="KW-0238">DNA-binding</keyword>
<evidence type="ECO:0000313" key="6">
    <source>
        <dbReference type="EMBL" id="TMP37948.1"/>
    </source>
</evidence>
<dbReference type="EMBL" id="PNCJ01000012">
    <property type="protein sequence ID" value="TMP37948.1"/>
    <property type="molecule type" value="Genomic_DNA"/>
</dbReference>
<evidence type="ECO:0000313" key="7">
    <source>
        <dbReference type="Proteomes" id="UP000306719"/>
    </source>
</evidence>
<evidence type="ECO:0000256" key="4">
    <source>
        <dbReference type="SAM" id="Phobius"/>
    </source>
</evidence>
<protein>
    <recommendedName>
        <fullName evidence="5">HTH araC/xylS-type domain-containing protein</fullName>
    </recommendedName>
</protein>
<keyword evidence="3" id="KW-0804">Transcription</keyword>
<keyword evidence="4" id="KW-0472">Membrane</keyword>
<dbReference type="OrthoDB" id="345413at2"/>
<feature type="transmembrane region" description="Helical" evidence="4">
    <location>
        <begin position="90"/>
        <end position="108"/>
    </location>
</feature>
<dbReference type="GO" id="GO:0043565">
    <property type="term" value="F:sequence-specific DNA binding"/>
    <property type="evidence" value="ECO:0007669"/>
    <property type="project" value="InterPro"/>
</dbReference>
<dbReference type="GO" id="GO:0003700">
    <property type="term" value="F:DNA-binding transcription factor activity"/>
    <property type="evidence" value="ECO:0007669"/>
    <property type="project" value="InterPro"/>
</dbReference>
<feature type="transmembrane region" description="Helical" evidence="4">
    <location>
        <begin position="34"/>
        <end position="53"/>
    </location>
</feature>
<gene>
    <name evidence="6" type="ORF">CWB98_08295</name>
</gene>
<feature type="transmembrane region" description="Helical" evidence="4">
    <location>
        <begin position="59"/>
        <end position="78"/>
    </location>
</feature>
<organism evidence="6 7">
    <name type="scientific">Pseudoalteromonas rubra</name>
    <dbReference type="NCBI Taxonomy" id="43658"/>
    <lineage>
        <taxon>Bacteria</taxon>
        <taxon>Pseudomonadati</taxon>
        <taxon>Pseudomonadota</taxon>
        <taxon>Gammaproteobacteria</taxon>
        <taxon>Alteromonadales</taxon>
        <taxon>Pseudoalteromonadaceae</taxon>
        <taxon>Pseudoalteromonas</taxon>
    </lineage>
</organism>
<reference evidence="6 7" key="1">
    <citation type="submission" date="2018-01" db="EMBL/GenBank/DDBJ databases">
        <authorList>
            <person name="Paulsen S."/>
            <person name="Gram L.K."/>
        </authorList>
    </citation>
    <scope>NUCLEOTIDE SEQUENCE [LARGE SCALE GENOMIC DNA]</scope>
    <source>
        <strain evidence="6 7">S2599</strain>
    </source>
</reference>
<keyword evidence="4" id="KW-0812">Transmembrane</keyword>
<feature type="transmembrane region" description="Helical" evidence="4">
    <location>
        <begin position="6"/>
        <end position="27"/>
    </location>
</feature>
<feature type="transmembrane region" description="Helical" evidence="4">
    <location>
        <begin position="164"/>
        <end position="186"/>
    </location>
</feature>
<dbReference type="PROSITE" id="PS00041">
    <property type="entry name" value="HTH_ARAC_FAMILY_1"/>
    <property type="match status" value="1"/>
</dbReference>
<proteinExistence type="predicted"/>
<dbReference type="PROSITE" id="PS01124">
    <property type="entry name" value="HTH_ARAC_FAMILY_2"/>
    <property type="match status" value="1"/>
</dbReference>
<dbReference type="RefSeq" id="WP_138544420.1">
    <property type="nucleotide sequence ID" value="NZ_PNCJ01000012.1"/>
</dbReference>
<dbReference type="PANTHER" id="PTHR43280">
    <property type="entry name" value="ARAC-FAMILY TRANSCRIPTIONAL REGULATOR"/>
    <property type="match status" value="1"/>
</dbReference>
<dbReference type="InterPro" id="IPR018060">
    <property type="entry name" value="HTH_AraC"/>
</dbReference>
<dbReference type="SUPFAM" id="SSF46689">
    <property type="entry name" value="Homeodomain-like"/>
    <property type="match status" value="1"/>
</dbReference>
<dbReference type="Gene3D" id="1.10.10.60">
    <property type="entry name" value="Homeodomain-like"/>
    <property type="match status" value="2"/>
</dbReference>
<dbReference type="Pfam" id="PF12833">
    <property type="entry name" value="HTH_18"/>
    <property type="match status" value="1"/>
</dbReference>
<dbReference type="InterPro" id="IPR018062">
    <property type="entry name" value="HTH_AraC-typ_CS"/>
</dbReference>
<reference evidence="7" key="2">
    <citation type="submission" date="2019-06" db="EMBL/GenBank/DDBJ databases">
        <title>Co-occurence of chitin degradation, pigmentation and bioactivity in marine Pseudoalteromonas.</title>
        <authorList>
            <person name="Sonnenschein E.C."/>
            <person name="Bech P.K."/>
        </authorList>
    </citation>
    <scope>NUCLEOTIDE SEQUENCE [LARGE SCALE GENOMIC DNA]</scope>
    <source>
        <strain evidence="7">S2599</strain>
    </source>
</reference>
<dbReference type="Proteomes" id="UP000306719">
    <property type="component" value="Unassembled WGS sequence"/>
</dbReference>
<evidence type="ECO:0000256" key="1">
    <source>
        <dbReference type="ARBA" id="ARBA00023015"/>
    </source>
</evidence>
<name>A0A5S3X1L7_9GAMM</name>
<dbReference type="PANTHER" id="PTHR43280:SF2">
    <property type="entry name" value="HTH-TYPE TRANSCRIPTIONAL REGULATOR EXSA"/>
    <property type="match status" value="1"/>
</dbReference>
<evidence type="ECO:0000256" key="3">
    <source>
        <dbReference type="ARBA" id="ARBA00023163"/>
    </source>
</evidence>
<comment type="caution">
    <text evidence="6">The sequence shown here is derived from an EMBL/GenBank/DDBJ whole genome shotgun (WGS) entry which is preliminary data.</text>
</comment>
<sequence length="369" mass="41586">MLLHELVLVSSATTSLLFVFISLSLPFKQRNSTHYLLGYFALIGVVQLVDIATGPGDTLHQFIVPLALMLGPLFYLYVTAQIPHRQASPISLGLMFLPAGLFLLHVLLLEGEIIMAPLISNKVAYQLIAPVELSFVIAVSLQLRHATVKLSQASNDPQPPLLCWLQRFCWLNITILLVEVVYYTALATTQLQVTHSRAFLNTALQLFLLVVAWYVIRSPRILYTEQQKLIMAGKYHKSGLTPELSNYYARKLDKLIRDEQPYLSNELTLSALAQQVGLNTHNLSQLLNEHLGISYHDYINRFRVTHAAQLLEETTQSVEEIAYQSGFGTRAAFYTAFKKYHQVTPAKWRAGVNQRPDNQRHTNSMGPDG</sequence>
<feature type="domain" description="HTH araC/xylS-type" evidence="5">
    <location>
        <begin position="253"/>
        <end position="351"/>
    </location>
</feature>
<keyword evidence="4" id="KW-1133">Transmembrane helix</keyword>
<dbReference type="SMART" id="SM00342">
    <property type="entry name" value="HTH_ARAC"/>
    <property type="match status" value="1"/>
</dbReference>